<gene>
    <name evidence="10" type="ORF">H8S01_06860</name>
</gene>
<keyword evidence="2" id="KW-1003">Cell membrane</keyword>
<reference evidence="10 11" key="1">
    <citation type="submission" date="2020-08" db="EMBL/GenBank/DDBJ databases">
        <title>Genome public.</title>
        <authorList>
            <person name="Liu C."/>
            <person name="Sun Q."/>
        </authorList>
    </citation>
    <scope>NUCLEOTIDE SEQUENCE [LARGE SCALE GENOMIC DNA]</scope>
    <source>
        <strain evidence="10 11">NSJ-43</strain>
    </source>
</reference>
<dbReference type="Pfam" id="PF00015">
    <property type="entry name" value="MCPsignal"/>
    <property type="match status" value="1"/>
</dbReference>
<comment type="subcellular location">
    <subcellularLocation>
        <location evidence="1">Cell membrane</location>
        <topology evidence="1">Multi-pass membrane protein</topology>
    </subcellularLocation>
</comment>
<dbReference type="Gene3D" id="6.10.340.10">
    <property type="match status" value="1"/>
</dbReference>
<dbReference type="SUPFAM" id="SSF103190">
    <property type="entry name" value="Sensory domain-like"/>
    <property type="match status" value="1"/>
</dbReference>
<comment type="caution">
    <text evidence="10">The sequence shown here is derived from an EMBL/GenBank/DDBJ whole genome shotgun (WGS) entry which is preliminary data.</text>
</comment>
<evidence type="ECO:0000313" key="11">
    <source>
        <dbReference type="Proteomes" id="UP000628463"/>
    </source>
</evidence>
<accession>A0ABR7G1L8</accession>
<dbReference type="InterPro" id="IPR004089">
    <property type="entry name" value="MCPsignal_dom"/>
</dbReference>
<dbReference type="InterPro" id="IPR029151">
    <property type="entry name" value="Sensor-like_sf"/>
</dbReference>
<keyword evidence="4 8" id="KW-1133">Transmembrane helix</keyword>
<dbReference type="RefSeq" id="WP_186836662.1">
    <property type="nucleotide sequence ID" value="NZ_JACOPD010000004.1"/>
</dbReference>
<evidence type="ECO:0000256" key="1">
    <source>
        <dbReference type="ARBA" id="ARBA00004651"/>
    </source>
</evidence>
<dbReference type="SUPFAM" id="SSF58104">
    <property type="entry name" value="Methyl-accepting chemotaxis protein (MCP) signaling domain"/>
    <property type="match status" value="1"/>
</dbReference>
<proteinExistence type="predicted"/>
<dbReference type="InterPro" id="IPR033463">
    <property type="entry name" value="sCache_3"/>
</dbReference>
<dbReference type="Pfam" id="PF17202">
    <property type="entry name" value="sCache_3_3"/>
    <property type="match status" value="1"/>
</dbReference>
<evidence type="ECO:0000256" key="3">
    <source>
        <dbReference type="ARBA" id="ARBA00022692"/>
    </source>
</evidence>
<dbReference type="PANTHER" id="PTHR32089">
    <property type="entry name" value="METHYL-ACCEPTING CHEMOTAXIS PROTEIN MCPB"/>
    <property type="match status" value="1"/>
</dbReference>
<keyword evidence="5 8" id="KW-0472">Membrane</keyword>
<evidence type="ECO:0000256" key="7">
    <source>
        <dbReference type="PROSITE-ProRule" id="PRU00284"/>
    </source>
</evidence>
<evidence type="ECO:0000256" key="6">
    <source>
        <dbReference type="ARBA" id="ARBA00023224"/>
    </source>
</evidence>
<feature type="domain" description="Methyl-accepting transducer" evidence="9">
    <location>
        <begin position="280"/>
        <end position="516"/>
    </location>
</feature>
<dbReference type="PANTHER" id="PTHR32089:SF112">
    <property type="entry name" value="LYSOZYME-LIKE PROTEIN-RELATED"/>
    <property type="match status" value="1"/>
</dbReference>
<feature type="transmembrane region" description="Helical" evidence="8">
    <location>
        <begin position="182"/>
        <end position="206"/>
    </location>
</feature>
<dbReference type="PROSITE" id="PS50111">
    <property type="entry name" value="CHEMOTAXIS_TRANSDUC_2"/>
    <property type="match status" value="1"/>
</dbReference>
<evidence type="ECO:0000256" key="4">
    <source>
        <dbReference type="ARBA" id="ARBA00022989"/>
    </source>
</evidence>
<dbReference type="SMART" id="SM00283">
    <property type="entry name" value="MA"/>
    <property type="match status" value="1"/>
</dbReference>
<dbReference type="Gene3D" id="1.10.287.950">
    <property type="entry name" value="Methyl-accepting chemotaxis protein"/>
    <property type="match status" value="1"/>
</dbReference>
<feature type="transmembrane region" description="Helical" evidence="8">
    <location>
        <begin position="7"/>
        <end position="30"/>
    </location>
</feature>
<organism evidence="10 11">
    <name type="scientific">Lachnospira hominis</name>
    <name type="common">ex Liu et al. 2021</name>
    <dbReference type="NCBI Taxonomy" id="2763051"/>
    <lineage>
        <taxon>Bacteria</taxon>
        <taxon>Bacillati</taxon>
        <taxon>Bacillota</taxon>
        <taxon>Clostridia</taxon>
        <taxon>Lachnospirales</taxon>
        <taxon>Lachnospiraceae</taxon>
        <taxon>Lachnospira</taxon>
    </lineage>
</organism>
<evidence type="ECO:0000256" key="8">
    <source>
        <dbReference type="SAM" id="Phobius"/>
    </source>
</evidence>
<sequence>MNLKKKILAVTIIPVLVLGMVSIILTVTMVKSSVMEQVEESLKGTASSTLAAYDQNAGDYIVTTNGDIWKGSYNVSKSENLVDRIKENTGMDVTFFYGTKRVMTSALDANGERILGSPAGDVITQKVLNDGEEYFTSRVSLDGVMNYGYYMPVYQNGSNDEIIGMVFVGTNKADKDAVLNRIIAMICTAVVIVMAICIGISMKIAYSISSDIKRSVGIVEQVAGGSLNIDVDKKMLNRKDEIGDLARGTVSLSNAMNLVINEISSNSKLLLETSGVLGEAADNTDKTMNEVSATVSQMVENSTIQSANSKAAFDHMKIMENNISETTSEASLLSESAVSMQKSGTKVSETLFKLCNINDNVKNIIEEVNEQTNRTNESVNKINSAISFISAVAEETNLLSLNASIEAARAGEAGKGFAVVAQQIKKLAEQSNDSSKQIDDITKVLMQDSYKSVEIMQKMQDIVISQSESMEETRIIVGQVLNDIRSSKDSIELIMNSTVKLEGSRNKVSGAVEELAEIAGQNMESTQRTFEETQKVTDTFKEVYSGAVKLREIADKLAESVSYFKM</sequence>
<keyword evidence="11" id="KW-1185">Reference proteome</keyword>
<name>A0ABR7G1L8_9FIRM</name>
<protein>
    <submittedName>
        <fullName evidence="10">Methyl-accepting chemotaxis protein</fullName>
    </submittedName>
</protein>
<dbReference type="Proteomes" id="UP000628463">
    <property type="component" value="Unassembled WGS sequence"/>
</dbReference>
<keyword evidence="3 8" id="KW-0812">Transmembrane</keyword>
<evidence type="ECO:0000256" key="2">
    <source>
        <dbReference type="ARBA" id="ARBA00022475"/>
    </source>
</evidence>
<keyword evidence="6 7" id="KW-0807">Transducer</keyword>
<evidence type="ECO:0000256" key="5">
    <source>
        <dbReference type="ARBA" id="ARBA00023136"/>
    </source>
</evidence>
<evidence type="ECO:0000313" key="10">
    <source>
        <dbReference type="EMBL" id="MBC5680676.1"/>
    </source>
</evidence>
<dbReference type="EMBL" id="JACOPD010000004">
    <property type="protein sequence ID" value="MBC5680676.1"/>
    <property type="molecule type" value="Genomic_DNA"/>
</dbReference>
<evidence type="ECO:0000259" key="9">
    <source>
        <dbReference type="PROSITE" id="PS50111"/>
    </source>
</evidence>